<dbReference type="EMBL" id="KN837139">
    <property type="protein sequence ID" value="KIJ41080.1"/>
    <property type="molecule type" value="Genomic_DNA"/>
</dbReference>
<dbReference type="OrthoDB" id="3365698at2759"/>
<evidence type="ECO:0000313" key="3">
    <source>
        <dbReference type="Proteomes" id="UP000054279"/>
    </source>
</evidence>
<accession>A0A0C9VRU6</accession>
<sequence>MKLNTHEEVLSLLGTDYVPTGSDATSLDTTISQLEDDLKAIDTRVQELTREIALLNHRKIETEEKIKLAKGLQAPIRRIPPEILGEIFIYVLHIWSLPYQETDSLPFDDITTSSPPLILFRVCRKWRRIAMYTPGLFTILPLKTRPSLNPLKVFPKWLEWSGSLPLNVSL</sequence>
<keyword evidence="3" id="KW-1185">Reference proteome</keyword>
<name>A0A0C9VRU6_SPHS4</name>
<feature type="non-terminal residue" evidence="2">
    <location>
        <position position="170"/>
    </location>
</feature>
<evidence type="ECO:0000256" key="1">
    <source>
        <dbReference type="SAM" id="Coils"/>
    </source>
</evidence>
<keyword evidence="1" id="KW-0175">Coiled coil</keyword>
<evidence type="ECO:0000313" key="2">
    <source>
        <dbReference type="EMBL" id="KIJ41080.1"/>
    </source>
</evidence>
<dbReference type="AlphaFoldDB" id="A0A0C9VRU6"/>
<reference evidence="2 3" key="1">
    <citation type="submission" date="2014-06" db="EMBL/GenBank/DDBJ databases">
        <title>Evolutionary Origins and Diversification of the Mycorrhizal Mutualists.</title>
        <authorList>
            <consortium name="DOE Joint Genome Institute"/>
            <consortium name="Mycorrhizal Genomics Consortium"/>
            <person name="Kohler A."/>
            <person name="Kuo A."/>
            <person name="Nagy L.G."/>
            <person name="Floudas D."/>
            <person name="Copeland A."/>
            <person name="Barry K.W."/>
            <person name="Cichocki N."/>
            <person name="Veneault-Fourrey C."/>
            <person name="LaButti K."/>
            <person name="Lindquist E.A."/>
            <person name="Lipzen A."/>
            <person name="Lundell T."/>
            <person name="Morin E."/>
            <person name="Murat C."/>
            <person name="Riley R."/>
            <person name="Ohm R."/>
            <person name="Sun H."/>
            <person name="Tunlid A."/>
            <person name="Henrissat B."/>
            <person name="Grigoriev I.V."/>
            <person name="Hibbett D.S."/>
            <person name="Martin F."/>
        </authorList>
    </citation>
    <scope>NUCLEOTIDE SEQUENCE [LARGE SCALE GENOMIC DNA]</scope>
    <source>
        <strain evidence="2 3">SS14</strain>
    </source>
</reference>
<dbReference type="HOGENOM" id="CLU_018544_3_2_1"/>
<organism evidence="2 3">
    <name type="scientific">Sphaerobolus stellatus (strain SS14)</name>
    <dbReference type="NCBI Taxonomy" id="990650"/>
    <lineage>
        <taxon>Eukaryota</taxon>
        <taxon>Fungi</taxon>
        <taxon>Dikarya</taxon>
        <taxon>Basidiomycota</taxon>
        <taxon>Agaricomycotina</taxon>
        <taxon>Agaricomycetes</taxon>
        <taxon>Phallomycetidae</taxon>
        <taxon>Geastrales</taxon>
        <taxon>Sphaerobolaceae</taxon>
        <taxon>Sphaerobolus</taxon>
    </lineage>
</organism>
<feature type="coiled-coil region" evidence="1">
    <location>
        <begin position="31"/>
        <end position="65"/>
    </location>
</feature>
<protein>
    <recommendedName>
        <fullName evidence="4">F-box domain-containing protein</fullName>
    </recommendedName>
</protein>
<proteinExistence type="predicted"/>
<dbReference type="Proteomes" id="UP000054279">
    <property type="component" value="Unassembled WGS sequence"/>
</dbReference>
<evidence type="ECO:0008006" key="4">
    <source>
        <dbReference type="Google" id="ProtNLM"/>
    </source>
</evidence>
<gene>
    <name evidence="2" type="ORF">M422DRAFT_172851</name>
</gene>